<keyword evidence="3" id="KW-0809">Transit peptide</keyword>
<keyword evidence="8" id="KW-1185">Reference proteome</keyword>
<keyword evidence="5 6" id="KW-0143">Chaperone</keyword>
<reference evidence="8" key="2">
    <citation type="submission" date="2015-01" db="EMBL/GenBank/DDBJ databases">
        <title>Evolutionary Origins and Diversification of the Mycorrhizal Mutualists.</title>
        <authorList>
            <consortium name="DOE Joint Genome Institute"/>
            <consortium name="Mycorrhizal Genomics Consortium"/>
            <person name="Kohler A."/>
            <person name="Kuo A."/>
            <person name="Nagy L.G."/>
            <person name="Floudas D."/>
            <person name="Copeland A."/>
            <person name="Barry K.W."/>
            <person name="Cichocki N."/>
            <person name="Veneault-Fourrey C."/>
            <person name="LaButti K."/>
            <person name="Lindquist E.A."/>
            <person name="Lipzen A."/>
            <person name="Lundell T."/>
            <person name="Morin E."/>
            <person name="Murat C."/>
            <person name="Riley R."/>
            <person name="Ohm R."/>
            <person name="Sun H."/>
            <person name="Tunlid A."/>
            <person name="Henrissat B."/>
            <person name="Grigoriev I.V."/>
            <person name="Hibbett D.S."/>
            <person name="Martin F."/>
        </authorList>
    </citation>
    <scope>NUCLEOTIDE SEQUENCE [LARGE SCALE GENOMIC DNA]</scope>
    <source>
        <strain evidence="8">MAFF 305830</strain>
    </source>
</reference>
<evidence type="ECO:0000256" key="4">
    <source>
        <dbReference type="ARBA" id="ARBA00023128"/>
    </source>
</evidence>
<dbReference type="AlphaFoldDB" id="A0A0C3BQ58"/>
<reference evidence="7 8" key="1">
    <citation type="submission" date="2014-04" db="EMBL/GenBank/DDBJ databases">
        <authorList>
            <consortium name="DOE Joint Genome Institute"/>
            <person name="Kuo A."/>
            <person name="Zuccaro A."/>
            <person name="Kohler A."/>
            <person name="Nagy L.G."/>
            <person name="Floudas D."/>
            <person name="Copeland A."/>
            <person name="Barry K.W."/>
            <person name="Cichocki N."/>
            <person name="Veneault-Fourrey C."/>
            <person name="LaButti K."/>
            <person name="Lindquist E.A."/>
            <person name="Lipzen A."/>
            <person name="Lundell T."/>
            <person name="Morin E."/>
            <person name="Murat C."/>
            <person name="Sun H."/>
            <person name="Tunlid A."/>
            <person name="Henrissat B."/>
            <person name="Grigoriev I.V."/>
            <person name="Hibbett D.S."/>
            <person name="Martin F."/>
            <person name="Nordberg H.P."/>
            <person name="Cantor M.N."/>
            <person name="Hua S.X."/>
        </authorList>
    </citation>
    <scope>NUCLEOTIDE SEQUENCE [LARGE SCALE GENOMIC DNA]</scope>
    <source>
        <strain evidence="7 8">MAFF 305830</strain>
    </source>
</reference>
<organism evidence="7 8">
    <name type="scientific">Serendipita vermifera MAFF 305830</name>
    <dbReference type="NCBI Taxonomy" id="933852"/>
    <lineage>
        <taxon>Eukaryota</taxon>
        <taxon>Fungi</taxon>
        <taxon>Dikarya</taxon>
        <taxon>Basidiomycota</taxon>
        <taxon>Agaricomycotina</taxon>
        <taxon>Agaricomycetes</taxon>
        <taxon>Sebacinales</taxon>
        <taxon>Serendipitaceae</taxon>
        <taxon>Serendipita</taxon>
    </lineage>
</organism>
<name>A0A0C3BQ58_SERVB</name>
<evidence type="ECO:0000256" key="1">
    <source>
        <dbReference type="ARBA" id="ARBA00004305"/>
    </source>
</evidence>
<dbReference type="CDD" id="cd20270">
    <property type="entry name" value="Complex1_LYR_SDHAF3_LYRM10"/>
    <property type="match status" value="1"/>
</dbReference>
<keyword evidence="4 6" id="KW-0496">Mitochondrion</keyword>
<dbReference type="PANTHER" id="PTHR13137:SF6">
    <property type="entry name" value="SUCCINATE DEHYDROGENASE ASSEMBLY FACTOR 3, MITOCHONDRIAL"/>
    <property type="match status" value="1"/>
</dbReference>
<evidence type="ECO:0000256" key="2">
    <source>
        <dbReference type="ARBA" id="ARBA00006020"/>
    </source>
</evidence>
<sequence>MRPSVIRTAQAVTDTSGSASVLQAAKSKLLPPLPLYRHLLRTHRKLPIEMKSLGDAYVKSEFQRHKQADNPVHIMGFLLEWNRYLDQLQFQLSQDSSSGFRGKRMDDTLFDKMSNEQLGQLYELMHASKDIWKPVDPTDPNTKTGDKS</sequence>
<dbReference type="PANTHER" id="PTHR13137">
    <property type="entry name" value="DC11 ACN9 HOMOLOG"/>
    <property type="match status" value="1"/>
</dbReference>
<comment type="subcellular location">
    <subcellularLocation>
        <location evidence="1 6">Mitochondrion matrix</location>
    </subcellularLocation>
</comment>
<dbReference type="EMBL" id="KN824277">
    <property type="protein sequence ID" value="KIM34229.1"/>
    <property type="molecule type" value="Genomic_DNA"/>
</dbReference>
<dbReference type="InterPro" id="IPR008381">
    <property type="entry name" value="SDHAF3/Sdh7"/>
</dbReference>
<evidence type="ECO:0000313" key="7">
    <source>
        <dbReference type="EMBL" id="KIM34229.1"/>
    </source>
</evidence>
<proteinExistence type="inferred from homology"/>
<evidence type="ECO:0000256" key="6">
    <source>
        <dbReference type="RuleBase" id="RU368039"/>
    </source>
</evidence>
<dbReference type="Proteomes" id="UP000054097">
    <property type="component" value="Unassembled WGS sequence"/>
</dbReference>
<comment type="function">
    <text evidence="6">Plays an essential role in the assembly of succinate dehydrogenase (SDH), an enzyme complex (also referred to as respiratory complex II) that is a component of both the tricarboxylic acid (TCA) cycle and the mitochondrial electron transport chain, and which couples the oxidation of succinate to fumarate with the reduction of ubiquinone (coenzyme Q) to ubiquinol. Promotes maturation of the iron-sulfur protein subunit of the SDH catalytic dimer, protecting it from the deleterious effects of oxidants. May act together with SDHAF1.</text>
</comment>
<evidence type="ECO:0000313" key="8">
    <source>
        <dbReference type="Proteomes" id="UP000054097"/>
    </source>
</evidence>
<gene>
    <name evidence="7" type="ORF">M408DRAFT_325687</name>
</gene>
<dbReference type="Pfam" id="PF13233">
    <property type="entry name" value="Complex1_LYR_2"/>
    <property type="match status" value="1"/>
</dbReference>
<dbReference type="GO" id="GO:0034553">
    <property type="term" value="P:mitochondrial respiratory chain complex II assembly"/>
    <property type="evidence" value="ECO:0007669"/>
    <property type="project" value="UniProtKB-UniRule"/>
</dbReference>
<protein>
    <recommendedName>
        <fullName evidence="6">Succinate dehydrogenase assembly factor 3</fullName>
        <shortName evidence="6">SDH assembly factor 3</shortName>
        <shortName evidence="6">SDHAF3</shortName>
    </recommendedName>
</protein>
<evidence type="ECO:0000256" key="5">
    <source>
        <dbReference type="ARBA" id="ARBA00023186"/>
    </source>
</evidence>
<dbReference type="HOGENOM" id="CLU_102310_1_0_1"/>
<accession>A0A0C3BQ58</accession>
<comment type="similarity">
    <text evidence="2 6">Belongs to the complex I LYR family. SDHAF3 subfamily.</text>
</comment>
<dbReference type="STRING" id="933852.A0A0C3BQ58"/>
<dbReference type="OrthoDB" id="278329at2759"/>
<dbReference type="GO" id="GO:0005758">
    <property type="term" value="C:mitochondrial intermembrane space"/>
    <property type="evidence" value="ECO:0007669"/>
    <property type="project" value="TreeGrafter"/>
</dbReference>
<dbReference type="GO" id="GO:0006105">
    <property type="term" value="P:succinate metabolic process"/>
    <property type="evidence" value="ECO:0007669"/>
    <property type="project" value="TreeGrafter"/>
</dbReference>
<dbReference type="GO" id="GO:0005759">
    <property type="term" value="C:mitochondrial matrix"/>
    <property type="evidence" value="ECO:0007669"/>
    <property type="project" value="UniProtKB-SubCell"/>
</dbReference>
<comment type="subunit">
    <text evidence="6">Interacts with the iron-sulfur protein subunit within the SDH catalytic dimer.</text>
</comment>
<evidence type="ECO:0000256" key="3">
    <source>
        <dbReference type="ARBA" id="ARBA00022946"/>
    </source>
</evidence>